<accession>A0AAV4ZMJ0</accession>
<organism evidence="3 4">
    <name type="scientific">Methylobacterium hispanicum</name>
    <dbReference type="NCBI Taxonomy" id="270350"/>
    <lineage>
        <taxon>Bacteria</taxon>
        <taxon>Pseudomonadati</taxon>
        <taxon>Pseudomonadota</taxon>
        <taxon>Alphaproteobacteria</taxon>
        <taxon>Hyphomicrobiales</taxon>
        <taxon>Methylobacteriaceae</taxon>
        <taxon>Methylobacterium</taxon>
    </lineage>
</organism>
<feature type="compositionally biased region" description="Basic and acidic residues" evidence="1">
    <location>
        <begin position="127"/>
        <end position="137"/>
    </location>
</feature>
<keyword evidence="4" id="KW-1185">Reference proteome</keyword>
<dbReference type="AlphaFoldDB" id="A0AAV4ZMJ0"/>
<feature type="region of interest" description="Disordered" evidence="1">
    <location>
        <begin position="1"/>
        <end position="48"/>
    </location>
</feature>
<evidence type="ECO:0000259" key="2">
    <source>
        <dbReference type="Pfam" id="PF06904"/>
    </source>
</evidence>
<dbReference type="Proteomes" id="UP001055247">
    <property type="component" value="Unassembled WGS sequence"/>
</dbReference>
<dbReference type="InterPro" id="IPR009683">
    <property type="entry name" value="Extensin-like_C"/>
</dbReference>
<feature type="region of interest" description="Disordered" evidence="1">
    <location>
        <begin position="69"/>
        <end position="166"/>
    </location>
</feature>
<reference evidence="3" key="2">
    <citation type="submission" date="2021-08" db="EMBL/GenBank/DDBJ databases">
        <authorList>
            <person name="Tani A."/>
            <person name="Ola A."/>
            <person name="Ogura Y."/>
            <person name="Katsura K."/>
            <person name="Hayashi T."/>
        </authorList>
    </citation>
    <scope>NUCLEOTIDE SEQUENCE</scope>
    <source>
        <strain evidence="3">DSM 16372</strain>
    </source>
</reference>
<proteinExistence type="predicted"/>
<feature type="compositionally biased region" description="Pro residues" evidence="1">
    <location>
        <begin position="83"/>
        <end position="103"/>
    </location>
</feature>
<dbReference type="EMBL" id="BPQO01000012">
    <property type="protein sequence ID" value="GJD89513.1"/>
    <property type="molecule type" value="Genomic_DNA"/>
</dbReference>
<feature type="compositionally biased region" description="Low complexity" evidence="1">
    <location>
        <begin position="69"/>
        <end position="82"/>
    </location>
</feature>
<evidence type="ECO:0000256" key="1">
    <source>
        <dbReference type="SAM" id="MobiDB-lite"/>
    </source>
</evidence>
<gene>
    <name evidence="3" type="ORF">BHAOGJBA_3041</name>
</gene>
<feature type="domain" description="Extensin-like C-terminal" evidence="2">
    <location>
        <begin position="182"/>
        <end position="355"/>
    </location>
</feature>
<evidence type="ECO:0000313" key="4">
    <source>
        <dbReference type="Proteomes" id="UP001055247"/>
    </source>
</evidence>
<sequence>MTLRRQPGGTKSMCATLPPPSAGEGGPAVRPGRSGRSPAEGGRRERAKFLAARTGTACALALLLATPLPGRAAPQDAPAASVPLPPPIPPERPQDLTPPPPPGEAIKAAPTPPERPAELTPAVQADTKPDGKLDAKPEGPAPTAESGKPEAAQPTPLPPARPPELSGEAALALKVSAPDDAACRTRLARLGARFEPLPAIANGQCGAPLPLKLTALDGVALPQSATLTCTAAEALARWATEAQVAAERELKQPLRSIAIGTSYECRGQNHDVEAKLSEHAFANGIDVMSFGLEGRAPVTVAAKPAGSDEGRFLDAVRGRACAFFRTVLGPGSNAAHADHLHLDERERNAGHRLCQ</sequence>
<name>A0AAV4ZMJ0_9HYPH</name>
<comment type="caution">
    <text evidence="3">The sequence shown here is derived from an EMBL/GenBank/DDBJ whole genome shotgun (WGS) entry which is preliminary data.</text>
</comment>
<protein>
    <recommendedName>
        <fullName evidence="2">Extensin-like C-terminal domain-containing protein</fullName>
    </recommendedName>
</protein>
<dbReference type="Pfam" id="PF06904">
    <property type="entry name" value="Extensin-like_C"/>
    <property type="match status" value="1"/>
</dbReference>
<evidence type="ECO:0000313" key="3">
    <source>
        <dbReference type="EMBL" id="GJD89513.1"/>
    </source>
</evidence>
<reference evidence="3" key="1">
    <citation type="journal article" date="2016" name="Front. Microbiol.">
        <title>Genome Sequence of the Piezophilic, Mesophilic Sulfate-Reducing Bacterium Desulfovibrio indicus J2T.</title>
        <authorList>
            <person name="Cao J."/>
            <person name="Maignien L."/>
            <person name="Shao Z."/>
            <person name="Alain K."/>
            <person name="Jebbar M."/>
        </authorList>
    </citation>
    <scope>NUCLEOTIDE SEQUENCE</scope>
    <source>
        <strain evidence="3">DSM 16372</strain>
    </source>
</reference>